<organism evidence="1 2">
    <name type="scientific">Vibrio metschnikovii</name>
    <dbReference type="NCBI Taxonomy" id="28172"/>
    <lineage>
        <taxon>Bacteria</taxon>
        <taxon>Pseudomonadati</taxon>
        <taxon>Pseudomonadota</taxon>
        <taxon>Gammaproteobacteria</taxon>
        <taxon>Vibrionales</taxon>
        <taxon>Vibrionaceae</taxon>
        <taxon>Vibrio</taxon>
    </lineage>
</organism>
<sequence>MNRVNALHVIVDGVSANSCVINDMYAGNNTPISPLGIFDFHTQEIDEFSFQDYESKIYEKEVYRINAIDLDSIETSFLNSAYYKTDMAISEKNILAGYKSGFIDIIKDTIHLESDGWYNKDNQKICEANVSAHELKEILSWSIQILPHLDTDTIKEMDNNGVVTFDGKPIAFKTGSNWTFVESGRQLSGDAMRVLHHSDCSFTYSEDTDNLDLYHAVTMSEDEYNKSGTKFFGYVSRGNSKQGDGLYLTGSLNEAVRVYGNPESFERKSHAYANKEEHLVHQNQRGVLHKFSVSNANIYDASFDNNYPTLLMDSKPSPILLRTIANKYEIEDKIKDIVLAKTNSIIINSSNQFDVYLAIYEFANSLGSYSGNPDSRNVVKQVFSAMGYDGIKVTPPNEKKLNTINEIASLYKDYCSGRTTEIFYDGLEIKPFVAKHIASYAIKVKDAQIPKMENFHVIVFSPDDSLCKIKESITLPKHKKYFVERGEGTEVIDDFYDLEKGSLDKLSFKQIKSITHQRDNGNFNKPGTELTI</sequence>
<dbReference type="AlphaFoldDB" id="A0A9X0UHS9"/>
<evidence type="ECO:0000313" key="1">
    <source>
        <dbReference type="EMBL" id="MBC5851150.1"/>
    </source>
</evidence>
<proteinExistence type="predicted"/>
<name>A0A9X0UHS9_VIBME</name>
<evidence type="ECO:0000313" key="2">
    <source>
        <dbReference type="Proteomes" id="UP000615796"/>
    </source>
</evidence>
<reference evidence="1" key="1">
    <citation type="submission" date="2020-08" db="EMBL/GenBank/DDBJ databases">
        <title>Genome Sequencing and Pan-Genome Analysis of Migratory bird Vibrio Strains, Inner Mongolia.</title>
        <authorList>
            <person name="Zheng L."/>
        </authorList>
    </citation>
    <scope>NUCLEOTIDE SEQUENCE</scope>
    <source>
        <strain evidence="1">M13F</strain>
    </source>
</reference>
<keyword evidence="2" id="KW-1185">Reference proteome</keyword>
<accession>A0A9X0UHS9</accession>
<dbReference type="EMBL" id="JACRUP010000005">
    <property type="protein sequence ID" value="MBC5851150.1"/>
    <property type="molecule type" value="Genomic_DNA"/>
</dbReference>
<dbReference type="Proteomes" id="UP000615796">
    <property type="component" value="Unassembled WGS sequence"/>
</dbReference>
<gene>
    <name evidence="1" type="ORF">H8Q88_09235</name>
</gene>
<protein>
    <submittedName>
        <fullName evidence="1">Uncharacterized protein</fullName>
    </submittedName>
</protein>
<dbReference type="RefSeq" id="WP_187025943.1">
    <property type="nucleotide sequence ID" value="NZ_JACRUP010000005.1"/>
</dbReference>
<comment type="caution">
    <text evidence="1">The sequence shown here is derived from an EMBL/GenBank/DDBJ whole genome shotgun (WGS) entry which is preliminary data.</text>
</comment>